<evidence type="ECO:0000256" key="6">
    <source>
        <dbReference type="SAM" id="SignalP"/>
    </source>
</evidence>
<evidence type="ECO:0000256" key="3">
    <source>
        <dbReference type="ARBA" id="ARBA00022801"/>
    </source>
</evidence>
<evidence type="ECO:0000259" key="7">
    <source>
        <dbReference type="Pfam" id="PF00082"/>
    </source>
</evidence>
<dbReference type="AlphaFoldDB" id="S0EXI3"/>
<evidence type="ECO:0000259" key="8">
    <source>
        <dbReference type="Pfam" id="PF13860"/>
    </source>
</evidence>
<dbReference type="Gene3D" id="3.40.50.200">
    <property type="entry name" value="Peptidase S8/S53 domain"/>
    <property type="match status" value="1"/>
</dbReference>
<reference evidence="10" key="1">
    <citation type="submission" date="2013-03" db="EMBL/GenBank/DDBJ databases">
        <title>Genome sequence of Chthonomonas calidirosea, the first sequenced genome from the Armatimonadetes phylum (formally candidate division OP10).</title>
        <authorList>
            <person name="Lee K.C.Y."/>
            <person name="Morgan X.C."/>
            <person name="Dunfield P.F."/>
            <person name="Tamas I."/>
            <person name="Houghton K.M."/>
            <person name="Vyssotski M."/>
            <person name="Ryan J.L.J."/>
            <person name="Lagutin K."/>
            <person name="McDonald I.R."/>
            <person name="Stott M.B."/>
        </authorList>
    </citation>
    <scope>NUCLEOTIDE SEQUENCE [LARGE SCALE GENOMIC DNA]</scope>
    <source>
        <strain evidence="10">DSM 23976 / ICMP 18418 / T49</strain>
    </source>
</reference>
<dbReference type="EMBL" id="HF951689">
    <property type="protein sequence ID" value="CCW36403.1"/>
    <property type="molecule type" value="Genomic_DNA"/>
</dbReference>
<evidence type="ECO:0000256" key="4">
    <source>
        <dbReference type="ARBA" id="ARBA00022825"/>
    </source>
</evidence>
<keyword evidence="3 5" id="KW-0378">Hydrolase</keyword>
<keyword evidence="6" id="KW-0732">Signal</keyword>
<evidence type="ECO:0000256" key="5">
    <source>
        <dbReference type="PROSITE-ProRule" id="PRU01240"/>
    </source>
</evidence>
<dbReference type="InterPro" id="IPR023828">
    <property type="entry name" value="Peptidase_S8_Ser-AS"/>
</dbReference>
<dbReference type="HOGENOM" id="CLU_291137_0_0_0"/>
<protein>
    <submittedName>
        <fullName evidence="9">Subtilisin-like serine proteases</fullName>
    </submittedName>
</protein>
<evidence type="ECO:0000256" key="2">
    <source>
        <dbReference type="ARBA" id="ARBA00022670"/>
    </source>
</evidence>
<feature type="active site" description="Charge relay system" evidence="5">
    <location>
        <position position="196"/>
    </location>
</feature>
<evidence type="ECO:0000313" key="10">
    <source>
        <dbReference type="Proteomes" id="UP000014227"/>
    </source>
</evidence>
<gene>
    <name evidence="9" type="ORF">CCALI_02610</name>
</gene>
<dbReference type="Pfam" id="PF13860">
    <property type="entry name" value="FlgD_ig"/>
    <property type="match status" value="1"/>
</dbReference>
<evidence type="ECO:0000313" key="9">
    <source>
        <dbReference type="EMBL" id="CCW36403.1"/>
    </source>
</evidence>
<feature type="active site" description="Charge relay system" evidence="5">
    <location>
        <position position="157"/>
    </location>
</feature>
<feature type="chain" id="PRO_5004485872" evidence="6">
    <location>
        <begin position="22"/>
        <end position="1049"/>
    </location>
</feature>
<name>S0EXI3_CHTCT</name>
<dbReference type="PANTHER" id="PTHR43806">
    <property type="entry name" value="PEPTIDASE S8"/>
    <property type="match status" value="1"/>
</dbReference>
<keyword evidence="10" id="KW-1185">Reference proteome</keyword>
<dbReference type="InterPro" id="IPR025965">
    <property type="entry name" value="FlgD/Vpr_Ig-like"/>
</dbReference>
<dbReference type="Proteomes" id="UP000014227">
    <property type="component" value="Chromosome I"/>
</dbReference>
<dbReference type="PROSITE" id="PS51892">
    <property type="entry name" value="SUBTILASE"/>
    <property type="match status" value="1"/>
</dbReference>
<dbReference type="STRING" id="454171.CP488_01481"/>
<dbReference type="eggNOG" id="COG1404">
    <property type="taxonomic scope" value="Bacteria"/>
</dbReference>
<dbReference type="PRINTS" id="PR00723">
    <property type="entry name" value="SUBTILISIN"/>
</dbReference>
<dbReference type="Pfam" id="PF00082">
    <property type="entry name" value="Peptidase_S8"/>
    <property type="match status" value="1"/>
</dbReference>
<dbReference type="SUPFAM" id="SSF52743">
    <property type="entry name" value="Subtilisin-like"/>
    <property type="match status" value="1"/>
</dbReference>
<keyword evidence="2 5" id="KW-0645">Protease</keyword>
<dbReference type="PROSITE" id="PS00138">
    <property type="entry name" value="SUBTILASE_SER"/>
    <property type="match status" value="1"/>
</dbReference>
<comment type="similarity">
    <text evidence="1 5">Belongs to the peptidase S8 family.</text>
</comment>
<accession>S0EXI3</accession>
<dbReference type="Gene3D" id="2.60.40.4070">
    <property type="match status" value="1"/>
</dbReference>
<dbReference type="InterPro" id="IPR036852">
    <property type="entry name" value="Peptidase_S8/S53_dom_sf"/>
</dbReference>
<dbReference type="RefSeq" id="WP_016483912.1">
    <property type="nucleotide sequence ID" value="NC_021487.1"/>
</dbReference>
<feature type="domain" description="FlgD/Vpr Ig-like" evidence="8">
    <location>
        <begin position="961"/>
        <end position="1034"/>
    </location>
</feature>
<dbReference type="InterPro" id="IPR015500">
    <property type="entry name" value="Peptidase_S8_subtilisin-rel"/>
</dbReference>
<proteinExistence type="inferred from homology"/>
<feature type="signal peptide" evidence="6">
    <location>
        <begin position="1"/>
        <end position="21"/>
    </location>
</feature>
<feature type="domain" description="Peptidase S8/S53" evidence="7">
    <location>
        <begin position="153"/>
        <end position="419"/>
    </location>
</feature>
<dbReference type="PANTHER" id="PTHR43806:SF11">
    <property type="entry name" value="CEREVISIN-RELATED"/>
    <property type="match status" value="1"/>
</dbReference>
<organism evidence="9 10">
    <name type="scientific">Chthonomonas calidirosea (strain DSM 23976 / ICMP 18418 / T49)</name>
    <dbReference type="NCBI Taxonomy" id="1303518"/>
    <lineage>
        <taxon>Bacteria</taxon>
        <taxon>Bacillati</taxon>
        <taxon>Armatimonadota</taxon>
        <taxon>Chthonomonadia</taxon>
        <taxon>Chthonomonadales</taxon>
        <taxon>Chthonomonadaceae</taxon>
        <taxon>Chthonomonas</taxon>
    </lineage>
</organism>
<dbReference type="KEGG" id="ccz:CCALI_02610"/>
<dbReference type="InterPro" id="IPR000209">
    <property type="entry name" value="Peptidase_S8/S53_dom"/>
</dbReference>
<dbReference type="GO" id="GO:0004252">
    <property type="term" value="F:serine-type endopeptidase activity"/>
    <property type="evidence" value="ECO:0007669"/>
    <property type="project" value="UniProtKB-UniRule"/>
</dbReference>
<dbReference type="PATRIC" id="fig|1303518.3.peg.2713"/>
<dbReference type="GO" id="GO:0006508">
    <property type="term" value="P:proteolysis"/>
    <property type="evidence" value="ECO:0007669"/>
    <property type="project" value="UniProtKB-KW"/>
</dbReference>
<dbReference type="InParanoid" id="S0EXI3"/>
<dbReference type="InterPro" id="IPR050131">
    <property type="entry name" value="Peptidase_S8_subtilisin-like"/>
</dbReference>
<dbReference type="OrthoDB" id="9798386at2"/>
<feature type="active site" description="Charge relay system" evidence="5">
    <location>
        <position position="369"/>
    </location>
</feature>
<keyword evidence="4 5" id="KW-0720">Serine protease</keyword>
<evidence type="ECO:0000256" key="1">
    <source>
        <dbReference type="ARBA" id="ARBA00011073"/>
    </source>
</evidence>
<sequence length="1049" mass="110499">MVKKFGLLIPVLALLLLTSNAVRSRADGLPGAQAAFVDGQVVLYCQPGTSQNDVNALAAKVNAQQVIPLLLKDCYELILPASSATDAGTLNAVATLKGDPRVRWVGPNKIFHLMASPPTATPNDPYYTNGDQWPLPQINMPAAWAIEKGTANVADIDTGFDNTHPDLAGQYILPGYNSVDGSTNNTPSGTDAANQHGVSTSSIMVAITNNAIGMASICGWGTTKCLGIKAGDANGFTEAALVNASQYVLNVAQQDNIVVVNESLGAPGDPTDTSDPYYQATKALSDAGIIVVVAAGNDSSDNHQTTPAGFTFPNLLTVSALNRNSQLAFYSSFGKVDISAPGGEQTSATDPNGFLVAVNGSYGFEQGTSMAAPVVSGVIALLRSIPAVTPTAAIQAIEQSANHVITGQQQVPDPKYGYGEVDAYQALLRVIGHVEVDSPIGIDNATGLSTDPSGNPPPPVETLKPTFTFGVRNIPLSNINIVIMNPDGTTTPLVTNGTPAAGVTNFSVSGDTTSSYPVYSISFRYAFNTVLASSQITVQITGTPTNPNIPTPQQTVTFNLQPHRFPAGLSLISIPIYESATDSPSGSFRNDIRQILSDPTAVLYSWGIQPTLNSAGQATAQGVYTPTPGTVGASASFTVSGIPASSTPATNPPLGLGFFLKTTASDIYRTYGNYIASQFVNIPLHEGWNLVGDPFPFAVSFNICSFQTPGGNLYSAQQAADAHLILPFIYRYVGGSYQFDTLPQGLLRPWEGSWIYVIPANPNSLSTNYVLTLVVPPTGSISDTLGRSTTANTPSAGGPNNWRLQLVATSGSAVDGHNYIGVSAQQTDPSFTRAPKPPQLMNDISLSILEQGRGVQKEPYAMSLHAPAATQTWQVLVQFANKGTPVTVSWPNVAQIPHNIKLVLTDQTTGQQIDMRTRSAYQFMPAAQETARQFQITASTVSTSGRALITDLFVDPVNSNRAAGAAGFDIRYNISRDANVDIEILASNGRVIGRAQPSRAVTAGTNRAFWNGRDLAGNPVPTGVYMVQLRAVTASGDVTRQTVPLTITR</sequence>